<dbReference type="EMBL" id="CP017146">
    <property type="protein sequence ID" value="QHO69766.1"/>
    <property type="molecule type" value="Genomic_DNA"/>
</dbReference>
<feature type="region of interest" description="Disordered" evidence="1">
    <location>
        <begin position="1"/>
        <end position="148"/>
    </location>
</feature>
<name>A0A7L5AI69_9MICO</name>
<evidence type="ECO:0000313" key="3">
    <source>
        <dbReference type="EMBL" id="QHO69766.1"/>
    </source>
</evidence>
<proteinExistence type="predicted"/>
<keyword evidence="2" id="KW-0472">Membrane</keyword>
<evidence type="ECO:0000256" key="2">
    <source>
        <dbReference type="SAM" id="Phobius"/>
    </source>
</evidence>
<feature type="compositionally biased region" description="Acidic residues" evidence="1">
    <location>
        <begin position="207"/>
        <end position="220"/>
    </location>
</feature>
<dbReference type="AlphaFoldDB" id="A0A7L5AI69"/>
<evidence type="ECO:0000313" key="4">
    <source>
        <dbReference type="Proteomes" id="UP000464507"/>
    </source>
</evidence>
<feature type="transmembrane region" description="Helical" evidence="2">
    <location>
        <begin position="508"/>
        <end position="531"/>
    </location>
</feature>
<keyword evidence="2" id="KW-0812">Transmembrane</keyword>
<feature type="compositionally biased region" description="Basic and acidic residues" evidence="1">
    <location>
        <begin position="195"/>
        <end position="206"/>
    </location>
</feature>
<feature type="region of interest" description="Disordered" evidence="1">
    <location>
        <begin position="194"/>
        <end position="220"/>
    </location>
</feature>
<keyword evidence="2" id="KW-1133">Transmembrane helix</keyword>
<feature type="compositionally biased region" description="Low complexity" evidence="1">
    <location>
        <begin position="53"/>
        <end position="65"/>
    </location>
</feature>
<protein>
    <submittedName>
        <fullName evidence="3">Uncharacterized protein</fullName>
    </submittedName>
</protein>
<accession>A0A7L5AI69</accession>
<dbReference type="RefSeq" id="WP_161886145.1">
    <property type="nucleotide sequence ID" value="NZ_CP017146.1"/>
</dbReference>
<feature type="compositionally biased region" description="Basic and acidic residues" evidence="1">
    <location>
        <begin position="95"/>
        <end position="105"/>
    </location>
</feature>
<evidence type="ECO:0000256" key="1">
    <source>
        <dbReference type="SAM" id="MobiDB-lite"/>
    </source>
</evidence>
<dbReference type="OrthoDB" id="5125954at2"/>
<keyword evidence="4" id="KW-1185">Reference proteome</keyword>
<gene>
    <name evidence="3" type="ORF">BHD05_09040</name>
</gene>
<organism evidence="3 4">
    <name type="scientific">Marisediminicola antarctica</name>
    <dbReference type="NCBI Taxonomy" id="674079"/>
    <lineage>
        <taxon>Bacteria</taxon>
        <taxon>Bacillati</taxon>
        <taxon>Actinomycetota</taxon>
        <taxon>Actinomycetes</taxon>
        <taxon>Micrococcales</taxon>
        <taxon>Microbacteriaceae</taxon>
        <taxon>Marisediminicola</taxon>
    </lineage>
</organism>
<feature type="compositionally biased region" description="Basic and acidic residues" evidence="1">
    <location>
        <begin position="77"/>
        <end position="88"/>
    </location>
</feature>
<dbReference type="KEGG" id="mant:BHD05_09040"/>
<sequence>MTAWHDQPQLSRRQLREKSPTDIDDNAVVGERAAGENPPRRSAGRRVQWDPSAEAPAPETPAPETAPDEDVSAGADEAGHENSDEASHENAAGYRVRDYRPDIRRATFAPLTRSTPEDSWSPPADASRTIGAAERAAPPTEIAAPEFTMTRRALRELRQRAEAAGQESPNLMRDASGALALTGSIAVIDVPRDDEEAHVSADAEHDAGDDESVEDPSADELSADELSADELSAVEQNTDAPQHEHIPVDVIVAEQALASVIIDDVTISEATIIEAEIIEVETIEVDGAAATDAADQRVEPDDFDGDTVISAPTQIEVPLGGPLEGQPQAGPRPERLSPFDALFLPPSPVVPVDDGPLLFEHDGGRGVEPAPDAAPYGHWSTQAALDDASQSSEATLSRNVGHTTGAITTHALVLPSAPSSIDHLLNPVTATGEIMVTGSVDLPRSFGSTGAHPALFDHPDVDALIEESDREDAASESAPVRAIRAVSSTSSTRGVIEAPAPRKSRLPLIAGITGGSALLVAAGVVAAGFIFNVF</sequence>
<reference evidence="3 4" key="1">
    <citation type="submission" date="2016-09" db="EMBL/GenBank/DDBJ databases">
        <title>Complete genome sequence of microbes from the polar regions.</title>
        <authorList>
            <person name="Liao L."/>
            <person name="Chen B."/>
        </authorList>
    </citation>
    <scope>NUCLEOTIDE SEQUENCE [LARGE SCALE GENOMIC DNA]</scope>
    <source>
        <strain evidence="3 4">ZS314</strain>
    </source>
</reference>
<dbReference type="Proteomes" id="UP000464507">
    <property type="component" value="Chromosome"/>
</dbReference>